<dbReference type="STRING" id="1121899.GCA_000430025_01880"/>
<comment type="caution">
    <text evidence="2">The sequence shown here is derived from an EMBL/GenBank/DDBJ whole genome shotgun (WGS) entry which is preliminary data.</text>
</comment>
<dbReference type="eggNOG" id="COG3409">
    <property type="taxonomic scope" value="Bacteria"/>
</dbReference>
<organism evidence="2 3">
    <name type="scientific">Flavobacterium suncheonense GH29-5 = DSM 17707</name>
    <dbReference type="NCBI Taxonomy" id="1121899"/>
    <lineage>
        <taxon>Bacteria</taxon>
        <taxon>Pseudomonadati</taxon>
        <taxon>Bacteroidota</taxon>
        <taxon>Flavobacteriia</taxon>
        <taxon>Flavobacteriales</taxon>
        <taxon>Flavobacteriaceae</taxon>
        <taxon>Flavobacterium</taxon>
    </lineage>
</organism>
<accession>A0A0A2MDS8</accession>
<evidence type="ECO:0000313" key="3">
    <source>
        <dbReference type="Proteomes" id="UP000030121"/>
    </source>
</evidence>
<keyword evidence="3" id="KW-1185">Reference proteome</keyword>
<dbReference type="AlphaFoldDB" id="A0A0A2MDS8"/>
<dbReference type="Gene3D" id="3.90.1720.10">
    <property type="entry name" value="endopeptidase domain like (from Nostoc punctiforme)"/>
    <property type="match status" value="1"/>
</dbReference>
<dbReference type="EMBL" id="JRLW01000005">
    <property type="protein sequence ID" value="KGO89741.1"/>
    <property type="molecule type" value="Genomic_DNA"/>
</dbReference>
<dbReference type="Proteomes" id="UP000030121">
    <property type="component" value="Unassembled WGS sequence"/>
</dbReference>
<name>A0A0A2MDS8_9FLAO</name>
<dbReference type="OrthoDB" id="9813532at2"/>
<protein>
    <submittedName>
        <fullName evidence="2">Amidase</fullName>
    </submittedName>
</protein>
<evidence type="ECO:0000313" key="2">
    <source>
        <dbReference type="EMBL" id="KGO89741.1"/>
    </source>
</evidence>
<dbReference type="RefSeq" id="WP_026980317.1">
    <property type="nucleotide sequence ID" value="NZ_AUCZ01000008.1"/>
</dbReference>
<reference evidence="2 3" key="1">
    <citation type="submission" date="2013-09" db="EMBL/GenBank/DDBJ databases">
        <authorList>
            <person name="Zeng Z."/>
            <person name="Chen C."/>
        </authorList>
    </citation>
    <scope>NUCLEOTIDE SEQUENCE [LARGE SCALE GENOMIC DNA]</scope>
    <source>
        <strain evidence="2 3">GH29-5</strain>
    </source>
</reference>
<proteinExistence type="predicted"/>
<feature type="domain" description="Peptidase C51" evidence="1">
    <location>
        <begin position="41"/>
        <end position="122"/>
    </location>
</feature>
<sequence length="151" mass="16534">MTLAAKTLEVATTQLGVQEIPKGSNAGKSVEAYLNSVGLTKGYSWCMAFVYWCTNQAAKNIGVANPLSKTGGVLKQWNLRPLLQVTNPKPGDIFIMDYGKGLGHTGIIEKVVGNTLYTIEGNTNDEGSREGYEVCRRTRKKTDMKGYLRIN</sequence>
<dbReference type="InterPro" id="IPR007921">
    <property type="entry name" value="CHAP_dom"/>
</dbReference>
<evidence type="ECO:0000259" key="1">
    <source>
        <dbReference type="Pfam" id="PF05257"/>
    </source>
</evidence>
<gene>
    <name evidence="2" type="ORF">Q764_05990</name>
</gene>
<dbReference type="InterPro" id="IPR038765">
    <property type="entry name" value="Papain-like_cys_pep_sf"/>
</dbReference>
<dbReference type="Pfam" id="PF05257">
    <property type="entry name" value="CHAP"/>
    <property type="match status" value="1"/>
</dbReference>
<dbReference type="SUPFAM" id="SSF54001">
    <property type="entry name" value="Cysteine proteinases"/>
    <property type="match status" value="1"/>
</dbReference>